<protein>
    <recommendedName>
        <fullName evidence="20">Bifunctional protein GlmU</fullName>
    </recommendedName>
    <domain>
        <recommendedName>
            <fullName evidence="20">UDP-N-acetylglucosamine pyrophosphorylase</fullName>
            <ecNumber evidence="20">2.7.7.23</ecNumber>
        </recommendedName>
        <alternativeName>
            <fullName evidence="20">N-acetylglucosamine-1-phosphate uridyltransferase</fullName>
        </alternativeName>
    </domain>
    <domain>
        <recommendedName>
            <fullName evidence="20">Glucosamine-1-phosphate N-acetyltransferase</fullName>
            <ecNumber evidence="20">2.3.1.157</ecNumber>
        </recommendedName>
    </domain>
</protein>
<comment type="similarity">
    <text evidence="4 20">In the C-terminal section; belongs to the transferase hexapeptide repeat family.</text>
</comment>
<feature type="binding site" evidence="20">
    <location>
        <position position="224"/>
    </location>
    <ligand>
        <name>Mg(2+)</name>
        <dbReference type="ChEBI" id="CHEBI:18420"/>
    </ligand>
</feature>
<feature type="binding site" evidence="20">
    <location>
        <position position="166"/>
    </location>
    <ligand>
        <name>UDP-N-acetyl-alpha-D-glucosamine</name>
        <dbReference type="ChEBI" id="CHEBI:57705"/>
    </ligand>
</feature>
<dbReference type="NCBIfam" id="NF010934">
    <property type="entry name" value="PRK14354.1"/>
    <property type="match status" value="1"/>
</dbReference>
<reference evidence="22 23" key="1">
    <citation type="submission" date="2021-07" db="EMBL/GenBank/DDBJ databases">
        <title>Paenibacillus radiodurans sp. nov., isolated from the southeastern edge of Tengger Desert.</title>
        <authorList>
            <person name="Zhang G."/>
        </authorList>
    </citation>
    <scope>NUCLEOTIDE SEQUENCE [LARGE SCALE GENOMIC DNA]</scope>
    <source>
        <strain evidence="22 23">CCM 7311</strain>
    </source>
</reference>
<keyword evidence="6 20" id="KW-0963">Cytoplasm</keyword>
<evidence type="ECO:0000313" key="23">
    <source>
        <dbReference type="Proteomes" id="UP001519887"/>
    </source>
</evidence>
<keyword evidence="10 20" id="KW-0677">Repeat</keyword>
<evidence type="ECO:0000256" key="8">
    <source>
        <dbReference type="ARBA" id="ARBA00022695"/>
    </source>
</evidence>
<feature type="domain" description="Nucleotidyl transferase" evidence="21">
    <location>
        <begin position="2"/>
        <end position="216"/>
    </location>
</feature>
<feature type="binding site" evidence="20">
    <location>
        <position position="362"/>
    </location>
    <ligand>
        <name>UDP-N-acetyl-alpha-D-glucosamine</name>
        <dbReference type="ChEBI" id="CHEBI:57705"/>
    </ligand>
</feature>
<evidence type="ECO:0000256" key="7">
    <source>
        <dbReference type="ARBA" id="ARBA00022679"/>
    </source>
</evidence>
<evidence type="ECO:0000256" key="14">
    <source>
        <dbReference type="ARBA" id="ARBA00023268"/>
    </source>
</evidence>
<feature type="binding site" evidence="20">
    <location>
        <position position="419"/>
    </location>
    <ligand>
        <name>acetyl-CoA</name>
        <dbReference type="ChEBI" id="CHEBI:57288"/>
    </ligand>
</feature>
<feature type="binding site" evidence="20">
    <location>
        <position position="99"/>
    </location>
    <ligand>
        <name>Mg(2+)</name>
        <dbReference type="ChEBI" id="CHEBI:18420"/>
    </ligand>
</feature>
<gene>
    <name evidence="20 22" type="primary">glmU</name>
    <name evidence="22" type="ORF">K0U00_10945</name>
</gene>
<comment type="caution">
    <text evidence="22">The sequence shown here is derived from an EMBL/GenBank/DDBJ whole genome shotgun (WGS) entry which is preliminary data.</text>
</comment>
<feature type="binding site" evidence="20">
    <location>
        <position position="136"/>
    </location>
    <ligand>
        <name>UDP-N-acetyl-alpha-D-glucosamine</name>
        <dbReference type="ChEBI" id="CHEBI:57705"/>
    </ligand>
</feature>
<dbReference type="CDD" id="cd03353">
    <property type="entry name" value="LbH_GlmU_C"/>
    <property type="match status" value="1"/>
</dbReference>
<feature type="region of interest" description="Pyrophosphorylase" evidence="20">
    <location>
        <begin position="1"/>
        <end position="226"/>
    </location>
</feature>
<evidence type="ECO:0000256" key="6">
    <source>
        <dbReference type="ARBA" id="ARBA00022490"/>
    </source>
</evidence>
<keyword evidence="23" id="KW-1185">Reference proteome</keyword>
<feature type="binding site" evidence="20">
    <location>
        <position position="19"/>
    </location>
    <ligand>
        <name>UDP-N-acetyl-alpha-D-glucosamine</name>
        <dbReference type="ChEBI" id="CHEBI:57705"/>
    </ligand>
</feature>
<dbReference type="PANTHER" id="PTHR43584">
    <property type="entry name" value="NUCLEOTIDYL TRANSFERASE"/>
    <property type="match status" value="1"/>
</dbReference>
<dbReference type="EC" id="2.7.7.23" evidence="20"/>
<dbReference type="GO" id="GO:0019134">
    <property type="term" value="F:glucosamine-1-phosphate N-acetyltransferase activity"/>
    <property type="evidence" value="ECO:0007669"/>
    <property type="project" value="UniProtKB-EC"/>
</dbReference>
<dbReference type="HAMAP" id="MF_01631">
    <property type="entry name" value="GlmU"/>
    <property type="match status" value="1"/>
</dbReference>
<dbReference type="GO" id="GO:0003977">
    <property type="term" value="F:UDP-N-acetylglucosamine diphosphorylase activity"/>
    <property type="evidence" value="ECO:0007669"/>
    <property type="project" value="UniProtKB-EC"/>
</dbReference>
<dbReference type="PANTHER" id="PTHR43584:SF3">
    <property type="entry name" value="BIFUNCTIONAL PROTEIN GLMU"/>
    <property type="match status" value="1"/>
</dbReference>
<evidence type="ECO:0000256" key="20">
    <source>
        <dbReference type="HAMAP-Rule" id="MF_01631"/>
    </source>
</evidence>
<evidence type="ECO:0000256" key="10">
    <source>
        <dbReference type="ARBA" id="ARBA00022737"/>
    </source>
</evidence>
<feature type="region of interest" description="N-acetyltransferase" evidence="20">
    <location>
        <begin position="248"/>
        <end position="461"/>
    </location>
</feature>
<dbReference type="InterPro" id="IPR001451">
    <property type="entry name" value="Hexapep"/>
</dbReference>
<keyword evidence="13 20" id="KW-0573">Peptidoglycan synthesis</keyword>
<feature type="binding site" evidence="20">
    <location>
        <begin position="5"/>
        <end position="8"/>
    </location>
    <ligand>
        <name>UDP-N-acetyl-alpha-D-glucosamine</name>
        <dbReference type="ChEBI" id="CHEBI:57705"/>
    </ligand>
</feature>
<feature type="binding site" evidence="20">
    <location>
        <begin position="74"/>
        <end position="75"/>
    </location>
    <ligand>
        <name>UDP-N-acetyl-alpha-D-glucosamine</name>
        <dbReference type="ChEBI" id="CHEBI:57705"/>
    </ligand>
</feature>
<dbReference type="InterPro" id="IPR050065">
    <property type="entry name" value="GlmU-like"/>
</dbReference>
<dbReference type="CDD" id="cd02540">
    <property type="entry name" value="GT2_GlmU_N_bac"/>
    <property type="match status" value="1"/>
</dbReference>
<evidence type="ECO:0000256" key="18">
    <source>
        <dbReference type="ARBA" id="ARBA00048493"/>
    </source>
</evidence>
<evidence type="ECO:0000256" key="9">
    <source>
        <dbReference type="ARBA" id="ARBA00022723"/>
    </source>
</evidence>
<comment type="subunit">
    <text evidence="20">Homotrimer.</text>
</comment>
<keyword evidence="7 20" id="KW-0808">Transferase</keyword>
<comment type="caution">
    <text evidence="20">Lacks conserved residue(s) required for the propagation of feature annotation.</text>
</comment>
<dbReference type="InterPro" id="IPR005882">
    <property type="entry name" value="Bifunctional_GlmU"/>
</dbReference>
<evidence type="ECO:0000313" key="22">
    <source>
        <dbReference type="EMBL" id="MBW7454546.1"/>
    </source>
</evidence>
<comment type="similarity">
    <text evidence="5 20">In the N-terminal section; belongs to the N-acetylglucosamine-1-phosphate uridyltransferase family.</text>
</comment>
<evidence type="ECO:0000256" key="16">
    <source>
        <dbReference type="ARBA" id="ARBA00023316"/>
    </source>
</evidence>
<comment type="pathway">
    <text evidence="3 20">Nucleotide-sugar biosynthesis; UDP-N-acetyl-alpha-D-glucosamine biosynthesis; UDP-N-acetyl-alpha-D-glucosamine from N-acetyl-alpha-D-glucosamine 1-phosphate: step 1/1.</text>
</comment>
<dbReference type="InterPro" id="IPR038009">
    <property type="entry name" value="GlmU_C_LbH"/>
</dbReference>
<feature type="binding site" evidence="20">
    <location>
        <position position="436"/>
    </location>
    <ligand>
        <name>acetyl-CoA</name>
        <dbReference type="ChEBI" id="CHEBI:57288"/>
    </ligand>
</feature>
<keyword evidence="8 20" id="KW-0548">Nucleotidyltransferase</keyword>
<organism evidence="22 23">
    <name type="scientific">Paenibacillus sepulcri</name>
    <dbReference type="NCBI Taxonomy" id="359917"/>
    <lineage>
        <taxon>Bacteria</taxon>
        <taxon>Bacillati</taxon>
        <taxon>Bacillota</taxon>
        <taxon>Bacilli</taxon>
        <taxon>Bacillales</taxon>
        <taxon>Paenibacillaceae</taxon>
        <taxon>Paenibacillus</taxon>
    </lineage>
</organism>
<comment type="pathway">
    <text evidence="2 20">Nucleotide-sugar biosynthesis; UDP-N-acetyl-alpha-D-glucosamine biosynthesis; N-acetyl-alpha-D-glucosamine 1-phosphate from alpha-D-glucosamine 6-phosphate (route II): step 2/2.</text>
</comment>
<dbReference type="Pfam" id="PF00132">
    <property type="entry name" value="Hexapep"/>
    <property type="match status" value="1"/>
</dbReference>
<feature type="active site" description="Proton acceptor" evidence="20">
    <location>
        <position position="359"/>
    </location>
</feature>
<keyword evidence="15 20" id="KW-0012">Acyltransferase</keyword>
<feature type="binding site" evidence="20">
    <location>
        <position position="224"/>
    </location>
    <ligand>
        <name>UDP-N-acetyl-alpha-D-glucosamine</name>
        <dbReference type="ChEBI" id="CHEBI:57705"/>
    </ligand>
</feature>
<dbReference type="EC" id="2.3.1.157" evidence="20"/>
<comment type="pathway">
    <text evidence="20">Bacterial outer membrane biogenesis; LPS lipid A biosynthesis.</text>
</comment>
<feature type="binding site" evidence="20">
    <location>
        <position position="373"/>
    </location>
    <ligand>
        <name>UDP-N-acetyl-alpha-D-glucosamine</name>
        <dbReference type="ChEBI" id="CHEBI:57705"/>
    </ligand>
</feature>
<comment type="cofactor">
    <cofactor evidence="20">
        <name>Mg(2+)</name>
        <dbReference type="ChEBI" id="CHEBI:18420"/>
    </cofactor>
    <text evidence="20">Binds 1 Mg(2+) ion per subunit.</text>
</comment>
<comment type="catalytic activity">
    <reaction evidence="17 20">
        <text>alpha-D-glucosamine 1-phosphate + acetyl-CoA = N-acetyl-alpha-D-glucosamine 1-phosphate + CoA + H(+)</text>
        <dbReference type="Rhea" id="RHEA:13725"/>
        <dbReference type="ChEBI" id="CHEBI:15378"/>
        <dbReference type="ChEBI" id="CHEBI:57287"/>
        <dbReference type="ChEBI" id="CHEBI:57288"/>
        <dbReference type="ChEBI" id="CHEBI:57776"/>
        <dbReference type="ChEBI" id="CHEBI:58516"/>
        <dbReference type="EC" id="2.3.1.157"/>
    </reaction>
</comment>
<evidence type="ECO:0000256" key="11">
    <source>
        <dbReference type="ARBA" id="ARBA00022842"/>
    </source>
</evidence>
<evidence type="ECO:0000256" key="3">
    <source>
        <dbReference type="ARBA" id="ARBA00005208"/>
    </source>
</evidence>
<evidence type="ECO:0000256" key="2">
    <source>
        <dbReference type="ARBA" id="ARBA00005166"/>
    </source>
</evidence>
<comment type="subcellular location">
    <subcellularLocation>
        <location evidence="1 20">Cytoplasm</location>
    </subcellularLocation>
</comment>
<keyword evidence="16 20" id="KW-0961">Cell wall biogenesis/degradation</keyword>
<evidence type="ECO:0000256" key="1">
    <source>
        <dbReference type="ARBA" id="ARBA00004496"/>
    </source>
</evidence>
<dbReference type="NCBIfam" id="TIGR01173">
    <property type="entry name" value="glmU"/>
    <property type="match status" value="1"/>
</dbReference>
<comment type="catalytic activity">
    <reaction evidence="18 20">
        <text>N-acetyl-alpha-D-glucosamine 1-phosphate + UTP + H(+) = UDP-N-acetyl-alpha-D-glucosamine + diphosphate</text>
        <dbReference type="Rhea" id="RHEA:13509"/>
        <dbReference type="ChEBI" id="CHEBI:15378"/>
        <dbReference type="ChEBI" id="CHEBI:33019"/>
        <dbReference type="ChEBI" id="CHEBI:46398"/>
        <dbReference type="ChEBI" id="CHEBI:57705"/>
        <dbReference type="ChEBI" id="CHEBI:57776"/>
        <dbReference type="EC" id="2.7.7.23"/>
    </reaction>
</comment>
<evidence type="ECO:0000256" key="12">
    <source>
        <dbReference type="ARBA" id="ARBA00022960"/>
    </source>
</evidence>
<evidence type="ECO:0000256" key="19">
    <source>
        <dbReference type="ARBA" id="ARBA00049628"/>
    </source>
</evidence>
<evidence type="ECO:0000256" key="4">
    <source>
        <dbReference type="ARBA" id="ARBA00007707"/>
    </source>
</evidence>
<evidence type="ECO:0000259" key="21">
    <source>
        <dbReference type="Pfam" id="PF00483"/>
    </source>
</evidence>
<dbReference type="InterPro" id="IPR029044">
    <property type="entry name" value="Nucleotide-diphossugar_trans"/>
</dbReference>
<dbReference type="InterPro" id="IPR005835">
    <property type="entry name" value="NTP_transferase_dom"/>
</dbReference>
<feature type="binding site" evidence="20">
    <location>
        <position position="347"/>
    </location>
    <ligand>
        <name>UDP-N-acetyl-alpha-D-glucosamine</name>
        <dbReference type="ChEBI" id="CHEBI:57705"/>
    </ligand>
</feature>
<sequence>MAVILAAGQGKRMKSKLYKVLHPVCGKPMVGHVLQTVREADCQRTVVVVGHGAEAVQSYVGDGAEFVLQEQQLGTGHAVLQTEGLLGADEGTTVILYGDTPLVTAETITALLELHTRTQSAATVLTAVVPNPQGLGRIIRNEAGAVQRIVEQKDCTPEQASINEINTGMYCFDNRKLFEALKLVTNNNAQGEYYLTDVMEIIRKSGKVVEAYCAADYAEGVGVNDRVGLAEAEQLMRARIVRKHQLAGVSIIDPAATYIEADVIIGSDTVLLPGTILRGSTVIGEDCIIGPQADITDTEVGNGVTVKHSVTTEAVIADECSVGPYAYLRPGTKLGIGCKIGDFVEIKNAELGAGSKVSHLSYIGDAKVGTDVNIGCGAITANYDGYNKSLTEIGDNAFIGSNVNLIAPVKVGNGAYVVAGSTITHDVPDGDLAIARERQVNKPGYADKLRARAKAKKANSK</sequence>
<feature type="binding site" evidence="20">
    <location>
        <position position="69"/>
    </location>
    <ligand>
        <name>UDP-N-acetyl-alpha-D-glucosamine</name>
        <dbReference type="ChEBI" id="CHEBI:57705"/>
    </ligand>
</feature>
<proteinExistence type="inferred from homology"/>
<evidence type="ECO:0000256" key="15">
    <source>
        <dbReference type="ARBA" id="ARBA00023315"/>
    </source>
</evidence>
<feature type="binding site" evidence="20">
    <location>
        <position position="401"/>
    </location>
    <ligand>
        <name>acetyl-CoA</name>
        <dbReference type="ChEBI" id="CHEBI:57288"/>
    </ligand>
</feature>
<dbReference type="Pfam" id="PF00483">
    <property type="entry name" value="NTP_transferase"/>
    <property type="match status" value="1"/>
</dbReference>
<keyword evidence="14 20" id="KW-0511">Multifunctional enzyme</keyword>
<dbReference type="EMBL" id="JAHZIK010000215">
    <property type="protein sequence ID" value="MBW7454546.1"/>
    <property type="molecule type" value="Genomic_DNA"/>
</dbReference>
<feature type="binding site" evidence="20">
    <location>
        <begin position="382"/>
        <end position="383"/>
    </location>
    <ligand>
        <name>acetyl-CoA</name>
        <dbReference type="ChEBI" id="CHEBI:57288"/>
    </ligand>
</feature>
<feature type="binding site" evidence="20">
    <location>
        <position position="329"/>
    </location>
    <ligand>
        <name>UDP-N-acetyl-alpha-D-glucosamine</name>
        <dbReference type="ChEBI" id="CHEBI:57705"/>
    </ligand>
</feature>
<dbReference type="Proteomes" id="UP001519887">
    <property type="component" value="Unassembled WGS sequence"/>
</dbReference>
<feature type="binding site" evidence="20">
    <location>
        <position position="151"/>
    </location>
    <ligand>
        <name>UDP-N-acetyl-alpha-D-glucosamine</name>
        <dbReference type="ChEBI" id="CHEBI:57705"/>
    </ligand>
</feature>
<comment type="function">
    <text evidence="19 20">Catalyzes the last two sequential reactions in the de novo biosynthetic pathway for UDP-N-acetylglucosamine (UDP-GlcNAc). The C-terminal domain catalyzes the transfer of acetyl group from acetyl coenzyme A to glucosamine-1-phosphate (GlcN-1-P) to produce N-acetylglucosamine-1-phosphate (GlcNAc-1-P), which is converted into UDP-GlcNAc by the transfer of uridine 5-monophosphate (from uridine 5-triphosphate), a reaction catalyzed by the N-terminal domain.</text>
</comment>
<evidence type="ECO:0000256" key="17">
    <source>
        <dbReference type="ARBA" id="ARBA00048247"/>
    </source>
</evidence>
<dbReference type="Gene3D" id="2.160.10.10">
    <property type="entry name" value="Hexapeptide repeat proteins"/>
    <property type="match status" value="1"/>
</dbReference>
<name>A0ABS7C1E3_9BACL</name>
<keyword evidence="12 20" id="KW-0133">Cell shape</keyword>
<dbReference type="SUPFAM" id="SSF51161">
    <property type="entry name" value="Trimeric LpxA-like enzymes"/>
    <property type="match status" value="1"/>
</dbReference>
<feature type="region of interest" description="Linker" evidence="20">
    <location>
        <begin position="227"/>
        <end position="247"/>
    </location>
</feature>
<evidence type="ECO:0000256" key="13">
    <source>
        <dbReference type="ARBA" id="ARBA00022984"/>
    </source>
</evidence>
<accession>A0ABS7C1E3</accession>
<feature type="binding site" evidence="20">
    <location>
        <begin position="97"/>
        <end position="99"/>
    </location>
    <ligand>
        <name>UDP-N-acetyl-alpha-D-glucosamine</name>
        <dbReference type="ChEBI" id="CHEBI:57705"/>
    </ligand>
</feature>
<dbReference type="SUPFAM" id="SSF53448">
    <property type="entry name" value="Nucleotide-diphospho-sugar transferases"/>
    <property type="match status" value="1"/>
</dbReference>
<keyword evidence="9 20" id="KW-0479">Metal-binding</keyword>
<dbReference type="Gene3D" id="3.90.550.10">
    <property type="entry name" value="Spore Coat Polysaccharide Biosynthesis Protein SpsA, Chain A"/>
    <property type="match status" value="1"/>
</dbReference>
<evidence type="ECO:0000256" key="5">
    <source>
        <dbReference type="ARBA" id="ARBA00007947"/>
    </source>
</evidence>
<keyword evidence="11 20" id="KW-0460">Magnesium</keyword>
<dbReference type="RefSeq" id="WP_210046402.1">
    <property type="nucleotide sequence ID" value="NZ_JBHLVU010000027.1"/>
</dbReference>
<dbReference type="InterPro" id="IPR011004">
    <property type="entry name" value="Trimer_LpxA-like_sf"/>
</dbReference>